<keyword evidence="13" id="KW-1185">Reference proteome</keyword>
<evidence type="ECO:0000256" key="7">
    <source>
        <dbReference type="ARBA" id="ARBA00023180"/>
    </source>
</evidence>
<evidence type="ECO:0000256" key="9">
    <source>
        <dbReference type="SAM" id="MobiDB-lite"/>
    </source>
</evidence>
<dbReference type="InterPro" id="IPR017948">
    <property type="entry name" value="TGFb_CS"/>
</dbReference>
<dbReference type="OrthoDB" id="6516235at2759"/>
<keyword evidence="7" id="KW-0325">Glycoprotein</keyword>
<dbReference type="InterPro" id="IPR015615">
    <property type="entry name" value="TGF-beta-rel"/>
</dbReference>
<keyword evidence="4 10" id="KW-0732">Signal</keyword>
<evidence type="ECO:0000256" key="6">
    <source>
        <dbReference type="ARBA" id="ARBA00023157"/>
    </source>
</evidence>
<evidence type="ECO:0000313" key="12">
    <source>
        <dbReference type="Ensembl" id="ENSGMOP00000039963.1"/>
    </source>
</evidence>
<dbReference type="Proteomes" id="UP000694546">
    <property type="component" value="Chromosome 8"/>
</dbReference>
<dbReference type="Pfam" id="PF00019">
    <property type="entry name" value="TGF_beta"/>
    <property type="match status" value="1"/>
</dbReference>
<feature type="region of interest" description="Disordered" evidence="9">
    <location>
        <begin position="78"/>
        <end position="100"/>
    </location>
</feature>
<protein>
    <submittedName>
        <fullName evidence="12">Inhibin subunit beta Ab</fullName>
    </submittedName>
</protein>
<dbReference type="GO" id="GO:0005125">
    <property type="term" value="F:cytokine activity"/>
    <property type="evidence" value="ECO:0007669"/>
    <property type="project" value="TreeGrafter"/>
</dbReference>
<dbReference type="OMA" id="GKEEHAH"/>
<evidence type="ECO:0000259" key="11">
    <source>
        <dbReference type="PROSITE" id="PS51362"/>
    </source>
</evidence>
<evidence type="ECO:0000256" key="5">
    <source>
        <dbReference type="ARBA" id="ARBA00023030"/>
    </source>
</evidence>
<evidence type="ECO:0000256" key="2">
    <source>
        <dbReference type="ARBA" id="ARBA00006656"/>
    </source>
</evidence>
<sequence>MTLLTHLAHVSKRALCAVCPGPPAPTSPQLLGGVLVLLVALQSVTSSPTPAAAIAAAAASLDVEPPCGSCALAQLKNSTSSSSSSSSSPSSSSSSSGQTDMVEAVKRHILNMLHLSARPNVTQPVPRAALLNAIRKLQVGRVAEDGSVQIQEEGPRPGETEGGPLEPPAEIITFAEPGDSPSMVTFDITKEGSGSSVVEQANVWVFLKLARGNRAKGKVTLQLLQTPQRGAGGAEIAVSEKVVDTRRSGWHTLPVPRAVQALLDGGDSVLHLRVSCPLCADVGATPLLAPADGEHAREREQSHRPFLMVVLREAEEPSHRRDKRGLECDGTAGLCCKRQFYVNFKDIGWSDWIIAPPGYHANYCEGDCPSHAASITGSSLSFHSTVISHYRMRGYGPFQNIKSCCVPTRLRPMSMLYYNEEQMIIKKDIQNMIVDECGCS</sequence>
<accession>A0A8C5B1S5</accession>
<dbReference type="SMART" id="SM00204">
    <property type="entry name" value="TGFB"/>
    <property type="match status" value="1"/>
</dbReference>
<keyword evidence="5 8" id="KW-0339">Growth factor</keyword>
<keyword evidence="6" id="KW-1015">Disulfide bond</keyword>
<dbReference type="GeneTree" id="ENSGT00940000157116"/>
<comment type="subcellular location">
    <subcellularLocation>
        <location evidence="1">Secreted</location>
    </subcellularLocation>
</comment>
<dbReference type="InterPro" id="IPR029034">
    <property type="entry name" value="Cystine-knot_cytokine"/>
</dbReference>
<evidence type="ECO:0000256" key="10">
    <source>
        <dbReference type="SAM" id="SignalP"/>
    </source>
</evidence>
<evidence type="ECO:0000256" key="3">
    <source>
        <dbReference type="ARBA" id="ARBA00022525"/>
    </source>
</evidence>
<dbReference type="Gene3D" id="2.60.120.970">
    <property type="match status" value="1"/>
</dbReference>
<comment type="similarity">
    <text evidence="2 8">Belongs to the TGF-beta family.</text>
</comment>
<proteinExistence type="inferred from homology"/>
<keyword evidence="3" id="KW-0964">Secreted</keyword>
<dbReference type="FunFam" id="2.10.90.10:FF:000005">
    <property type="entry name" value="Inhibin beta A chain"/>
    <property type="match status" value="1"/>
</dbReference>
<dbReference type="PANTHER" id="PTHR11848:SF290">
    <property type="entry name" value="INHIBIN BETA A CHAIN PRECURSOR"/>
    <property type="match status" value="1"/>
</dbReference>
<evidence type="ECO:0000313" key="13">
    <source>
        <dbReference type="Proteomes" id="UP000694546"/>
    </source>
</evidence>
<feature type="compositionally biased region" description="Low complexity" evidence="9">
    <location>
        <begin position="78"/>
        <end position="96"/>
    </location>
</feature>
<dbReference type="CDD" id="cd19404">
    <property type="entry name" value="TGF_beta_INHBA"/>
    <property type="match status" value="1"/>
</dbReference>
<name>A0A8C5B1S5_GADMO</name>
<organism evidence="12 13">
    <name type="scientific">Gadus morhua</name>
    <name type="common">Atlantic cod</name>
    <dbReference type="NCBI Taxonomy" id="8049"/>
    <lineage>
        <taxon>Eukaryota</taxon>
        <taxon>Metazoa</taxon>
        <taxon>Chordata</taxon>
        <taxon>Craniata</taxon>
        <taxon>Vertebrata</taxon>
        <taxon>Euteleostomi</taxon>
        <taxon>Actinopterygii</taxon>
        <taxon>Neopterygii</taxon>
        <taxon>Teleostei</taxon>
        <taxon>Neoteleostei</taxon>
        <taxon>Acanthomorphata</taxon>
        <taxon>Zeiogadaria</taxon>
        <taxon>Gadariae</taxon>
        <taxon>Gadiformes</taxon>
        <taxon>Gadoidei</taxon>
        <taxon>Gadidae</taxon>
        <taxon>Gadus</taxon>
    </lineage>
</organism>
<dbReference type="InterPro" id="IPR001839">
    <property type="entry name" value="TGF-b_C"/>
</dbReference>
<dbReference type="AlphaFoldDB" id="A0A8C5B1S5"/>
<reference evidence="12" key="1">
    <citation type="submission" date="2025-08" db="UniProtKB">
        <authorList>
            <consortium name="Ensembl"/>
        </authorList>
    </citation>
    <scope>IDENTIFICATION</scope>
</reference>
<dbReference type="FunFam" id="2.60.120.970:FF:000028">
    <property type="entry name" value="Inhibin subunit beta C"/>
    <property type="match status" value="1"/>
</dbReference>
<evidence type="ECO:0000256" key="4">
    <source>
        <dbReference type="ARBA" id="ARBA00022729"/>
    </source>
</evidence>
<dbReference type="SUPFAM" id="SSF57501">
    <property type="entry name" value="Cystine-knot cytokines"/>
    <property type="match status" value="1"/>
</dbReference>
<dbReference type="Ensembl" id="ENSGMOT00000064244.1">
    <property type="protein sequence ID" value="ENSGMOP00000039963.1"/>
    <property type="gene ID" value="ENSGMOG00000026769.1"/>
</dbReference>
<reference evidence="12" key="2">
    <citation type="submission" date="2025-09" db="UniProtKB">
        <authorList>
            <consortium name="Ensembl"/>
        </authorList>
    </citation>
    <scope>IDENTIFICATION</scope>
</reference>
<feature type="region of interest" description="Disordered" evidence="9">
    <location>
        <begin position="146"/>
        <end position="168"/>
    </location>
</feature>
<dbReference type="GO" id="GO:0005615">
    <property type="term" value="C:extracellular space"/>
    <property type="evidence" value="ECO:0007669"/>
    <property type="project" value="TreeGrafter"/>
</dbReference>
<dbReference type="PANTHER" id="PTHR11848">
    <property type="entry name" value="TGF-BETA FAMILY"/>
    <property type="match status" value="1"/>
</dbReference>
<feature type="domain" description="TGF-beta family profile" evidence="11">
    <location>
        <begin position="318"/>
        <end position="440"/>
    </location>
</feature>
<gene>
    <name evidence="12" type="primary">inhbab</name>
</gene>
<evidence type="ECO:0000256" key="8">
    <source>
        <dbReference type="RuleBase" id="RU000354"/>
    </source>
</evidence>
<dbReference type="Gene3D" id="2.10.90.10">
    <property type="entry name" value="Cystine-knot cytokines"/>
    <property type="match status" value="1"/>
</dbReference>
<feature type="signal peptide" evidence="10">
    <location>
        <begin position="1"/>
        <end position="46"/>
    </location>
</feature>
<dbReference type="PROSITE" id="PS00250">
    <property type="entry name" value="TGF_BETA_1"/>
    <property type="match status" value="1"/>
</dbReference>
<evidence type="ECO:0000256" key="1">
    <source>
        <dbReference type="ARBA" id="ARBA00004613"/>
    </source>
</evidence>
<dbReference type="PROSITE" id="PS51362">
    <property type="entry name" value="TGF_BETA_2"/>
    <property type="match status" value="1"/>
</dbReference>
<dbReference type="GO" id="GO:0008083">
    <property type="term" value="F:growth factor activity"/>
    <property type="evidence" value="ECO:0007669"/>
    <property type="project" value="UniProtKB-KW"/>
</dbReference>
<feature type="chain" id="PRO_5034589929" evidence="10">
    <location>
        <begin position="47"/>
        <end position="440"/>
    </location>
</feature>
<dbReference type="PRINTS" id="PR00669">
    <property type="entry name" value="INHIBINA"/>
</dbReference>